<evidence type="ECO:0000256" key="2">
    <source>
        <dbReference type="ARBA" id="ARBA00023125"/>
    </source>
</evidence>
<dbReference type="PROSITE" id="PS51293">
    <property type="entry name" value="SANT"/>
    <property type="match status" value="1"/>
</dbReference>
<dbReference type="SUPFAM" id="SSF46689">
    <property type="entry name" value="Homeodomain-like"/>
    <property type="match status" value="1"/>
</dbReference>
<feature type="domain" description="Myb-like" evidence="3">
    <location>
        <begin position="63"/>
        <end position="109"/>
    </location>
</feature>
<evidence type="ECO:0000259" key="4">
    <source>
        <dbReference type="PROSITE" id="PS51293"/>
    </source>
</evidence>
<dbReference type="EMBL" id="DS114892">
    <property type="protein sequence ID" value="EAX85577.1"/>
    <property type="molecule type" value="Genomic_DNA"/>
</dbReference>
<dbReference type="GO" id="GO:0000981">
    <property type="term" value="F:DNA-binding transcription factor activity, RNA polymerase II-specific"/>
    <property type="evidence" value="ECO:0000318"/>
    <property type="project" value="GO_Central"/>
</dbReference>
<dbReference type="GO" id="GO:0005634">
    <property type="term" value="C:nucleus"/>
    <property type="evidence" value="ECO:0000318"/>
    <property type="project" value="GO_Central"/>
</dbReference>
<keyword evidence="1" id="KW-0677">Repeat</keyword>
<evidence type="ECO:0000259" key="3">
    <source>
        <dbReference type="PROSITE" id="PS50090"/>
    </source>
</evidence>
<proteinExistence type="predicted"/>
<dbReference type="RefSeq" id="XP_001298507.1">
    <property type="nucleotide sequence ID" value="XM_001298506.1"/>
</dbReference>
<dbReference type="GO" id="GO:0006355">
    <property type="term" value="P:regulation of DNA-templated transcription"/>
    <property type="evidence" value="ECO:0000318"/>
    <property type="project" value="GO_Central"/>
</dbReference>
<dbReference type="GO" id="GO:0000978">
    <property type="term" value="F:RNA polymerase II cis-regulatory region sequence-specific DNA binding"/>
    <property type="evidence" value="ECO:0000318"/>
    <property type="project" value="GO_Central"/>
</dbReference>
<feature type="domain" description="HTH myb-type" evidence="5">
    <location>
        <begin position="63"/>
        <end position="113"/>
    </location>
</feature>
<feature type="domain" description="Myb-like" evidence="3">
    <location>
        <begin position="110"/>
        <end position="160"/>
    </location>
</feature>
<reference evidence="6" key="1">
    <citation type="submission" date="2006-10" db="EMBL/GenBank/DDBJ databases">
        <authorList>
            <person name="Amadeo P."/>
            <person name="Zhao Q."/>
            <person name="Wortman J."/>
            <person name="Fraser-Liggett C."/>
            <person name="Carlton J."/>
        </authorList>
    </citation>
    <scope>NUCLEOTIDE SEQUENCE</scope>
    <source>
        <strain evidence="6">G3</strain>
    </source>
</reference>
<dbReference type="PANTHER" id="PTHR45614:SF241">
    <property type="entry name" value="MYB-LIKE DNA-BINDING PROTEIN"/>
    <property type="match status" value="1"/>
</dbReference>
<organism evidence="6 7">
    <name type="scientific">Trichomonas vaginalis (strain ATCC PRA-98 / G3)</name>
    <dbReference type="NCBI Taxonomy" id="412133"/>
    <lineage>
        <taxon>Eukaryota</taxon>
        <taxon>Metamonada</taxon>
        <taxon>Parabasalia</taxon>
        <taxon>Trichomonadida</taxon>
        <taxon>Trichomonadidae</taxon>
        <taxon>Trichomonas</taxon>
    </lineage>
</organism>
<feature type="domain" description="SANT" evidence="4">
    <location>
        <begin position="61"/>
        <end position="103"/>
    </location>
</feature>
<keyword evidence="7" id="KW-1185">Reference proteome</keyword>
<name>A2GB87_TRIV3</name>
<dbReference type="InterPro" id="IPR009057">
    <property type="entry name" value="Homeodomain-like_sf"/>
</dbReference>
<feature type="domain" description="HTH myb-type" evidence="5">
    <location>
        <begin position="114"/>
        <end position="164"/>
    </location>
</feature>
<dbReference type="PROSITE" id="PS50090">
    <property type="entry name" value="MYB_LIKE"/>
    <property type="match status" value="2"/>
</dbReference>
<dbReference type="CDD" id="cd00167">
    <property type="entry name" value="SANT"/>
    <property type="match status" value="1"/>
</dbReference>
<dbReference type="VEuPathDB" id="TrichDB:TVAG_259530"/>
<reference evidence="6" key="2">
    <citation type="journal article" date="2007" name="Science">
        <title>Draft genome sequence of the sexually transmitted pathogen Trichomonas vaginalis.</title>
        <authorList>
            <person name="Carlton J.M."/>
            <person name="Hirt R.P."/>
            <person name="Silva J.C."/>
            <person name="Delcher A.L."/>
            <person name="Schatz M."/>
            <person name="Zhao Q."/>
            <person name="Wortman J.R."/>
            <person name="Bidwell S.L."/>
            <person name="Alsmark U.C.M."/>
            <person name="Besteiro S."/>
            <person name="Sicheritz-Ponten T."/>
            <person name="Noel C.J."/>
            <person name="Dacks J.B."/>
            <person name="Foster P.G."/>
            <person name="Simillion C."/>
            <person name="Van de Peer Y."/>
            <person name="Miranda-Saavedra D."/>
            <person name="Barton G.J."/>
            <person name="Westrop G.D."/>
            <person name="Mueller S."/>
            <person name="Dessi D."/>
            <person name="Fiori P.L."/>
            <person name="Ren Q."/>
            <person name="Paulsen I."/>
            <person name="Zhang H."/>
            <person name="Bastida-Corcuera F.D."/>
            <person name="Simoes-Barbosa A."/>
            <person name="Brown M.T."/>
            <person name="Hayes R.D."/>
            <person name="Mukherjee M."/>
            <person name="Okumura C.Y."/>
            <person name="Schneider R."/>
            <person name="Smith A.J."/>
            <person name="Vanacova S."/>
            <person name="Villalvazo M."/>
            <person name="Haas B.J."/>
            <person name="Pertea M."/>
            <person name="Feldblyum T.V."/>
            <person name="Utterback T.R."/>
            <person name="Shu C.L."/>
            <person name="Osoegawa K."/>
            <person name="de Jong P.J."/>
            <person name="Hrdy I."/>
            <person name="Horvathova L."/>
            <person name="Zubacova Z."/>
            <person name="Dolezal P."/>
            <person name="Malik S.B."/>
            <person name="Logsdon J.M. Jr."/>
            <person name="Henze K."/>
            <person name="Gupta A."/>
            <person name="Wang C.C."/>
            <person name="Dunne R.L."/>
            <person name="Upcroft J.A."/>
            <person name="Upcroft P."/>
            <person name="White O."/>
            <person name="Salzberg S.L."/>
            <person name="Tang P."/>
            <person name="Chiu C.-H."/>
            <person name="Lee Y.-S."/>
            <person name="Embley T.M."/>
            <person name="Coombs G.H."/>
            <person name="Mottram J.C."/>
            <person name="Tachezy J."/>
            <person name="Fraser-Liggett C.M."/>
            <person name="Johnson P.J."/>
        </authorList>
    </citation>
    <scope>NUCLEOTIDE SEQUENCE [LARGE SCALE GENOMIC DNA]</scope>
    <source>
        <strain evidence="6">G3</strain>
    </source>
</reference>
<dbReference type="PROSITE" id="PS51294">
    <property type="entry name" value="HTH_MYB"/>
    <property type="match status" value="2"/>
</dbReference>
<dbReference type="InterPro" id="IPR001005">
    <property type="entry name" value="SANT/Myb"/>
</dbReference>
<evidence type="ECO:0000256" key="1">
    <source>
        <dbReference type="ARBA" id="ARBA00022737"/>
    </source>
</evidence>
<dbReference type="KEGG" id="tva:4743222"/>
<keyword evidence="2 6" id="KW-0238">DNA-binding</keyword>
<dbReference type="SMR" id="A2GB87"/>
<dbReference type="AlphaFoldDB" id="A2GB87"/>
<dbReference type="eggNOG" id="KOG0048">
    <property type="taxonomic scope" value="Eukaryota"/>
</dbReference>
<sequence length="199" mass="22987">MTEDGNFGNQDNPLLPLIMTDPTQQNYGMPQSNNTMIPQEILQMYFSQTATQLHPKQAEFSARGTWTQQEDEQLLSAVHQLGPKKWVDIAKFVPTRTSKQCRERWFHRLDPEIRHEPFEPWEDQIIITKQREIGNKWATIAQELQGRSPSAVKNRWYSGLKNYHTTHAQMNLEAMSLDNSINRVSPSLDDSIPPPSTDL</sequence>
<evidence type="ECO:0000259" key="5">
    <source>
        <dbReference type="PROSITE" id="PS51294"/>
    </source>
</evidence>
<dbReference type="PANTHER" id="PTHR45614">
    <property type="entry name" value="MYB PROTEIN-RELATED"/>
    <property type="match status" value="1"/>
</dbReference>
<dbReference type="InterPro" id="IPR050560">
    <property type="entry name" value="MYB_TF"/>
</dbReference>
<dbReference type="OrthoDB" id="2143914at2759"/>
<dbReference type="InterPro" id="IPR017930">
    <property type="entry name" value="Myb_dom"/>
</dbReference>
<protein>
    <submittedName>
        <fullName evidence="6">Myb-like DNA-binding domain containing protein</fullName>
    </submittedName>
</protein>
<accession>A2GB87</accession>
<dbReference type="VEuPathDB" id="TrichDB:TVAGG3_0002680"/>
<dbReference type="STRING" id="5722.A2GB87"/>
<dbReference type="Pfam" id="PF00249">
    <property type="entry name" value="Myb_DNA-binding"/>
    <property type="match status" value="2"/>
</dbReference>
<dbReference type="Gene3D" id="1.10.10.60">
    <property type="entry name" value="Homeodomain-like"/>
    <property type="match status" value="2"/>
</dbReference>
<evidence type="ECO:0000313" key="7">
    <source>
        <dbReference type="Proteomes" id="UP000001542"/>
    </source>
</evidence>
<dbReference type="InParanoid" id="A2GB87"/>
<dbReference type="Proteomes" id="UP000001542">
    <property type="component" value="Unassembled WGS sequence"/>
</dbReference>
<dbReference type="SMART" id="SM00717">
    <property type="entry name" value="SANT"/>
    <property type="match status" value="2"/>
</dbReference>
<dbReference type="FunFam" id="1.10.10.60:FF:000010">
    <property type="entry name" value="Transcriptional activator Myb isoform A"/>
    <property type="match status" value="1"/>
</dbReference>
<dbReference type="InterPro" id="IPR017884">
    <property type="entry name" value="SANT_dom"/>
</dbReference>
<gene>
    <name evidence="6" type="ORF">TVAG_259530</name>
</gene>
<evidence type="ECO:0000313" key="6">
    <source>
        <dbReference type="EMBL" id="EAX85577.1"/>
    </source>
</evidence>